<reference evidence="2" key="2">
    <citation type="submission" date="2015-01" db="EMBL/GenBank/DDBJ databases">
        <title>Evolutionary Origins and Diversification of the Mycorrhizal Mutualists.</title>
        <authorList>
            <consortium name="DOE Joint Genome Institute"/>
            <consortium name="Mycorrhizal Genomics Consortium"/>
            <person name="Kohler A."/>
            <person name="Kuo A."/>
            <person name="Nagy L.G."/>
            <person name="Floudas D."/>
            <person name="Copeland A."/>
            <person name="Barry K.W."/>
            <person name="Cichocki N."/>
            <person name="Veneault-Fourrey C."/>
            <person name="LaButti K."/>
            <person name="Lindquist E.A."/>
            <person name="Lipzen A."/>
            <person name="Lundell T."/>
            <person name="Morin E."/>
            <person name="Murat C."/>
            <person name="Riley R."/>
            <person name="Ohm R."/>
            <person name="Sun H."/>
            <person name="Tunlid A."/>
            <person name="Henrissat B."/>
            <person name="Grigoriev I.V."/>
            <person name="Hibbett D.S."/>
            <person name="Martin F."/>
        </authorList>
    </citation>
    <scope>NUCLEOTIDE SEQUENCE [LARGE SCALE GENOMIC DNA]</scope>
    <source>
        <strain evidence="2">MAFF 305830</strain>
    </source>
</reference>
<keyword evidence="2" id="KW-1185">Reference proteome</keyword>
<dbReference type="AlphaFoldDB" id="A0A0C2WXV4"/>
<reference evidence="1 2" key="1">
    <citation type="submission" date="2014-04" db="EMBL/GenBank/DDBJ databases">
        <authorList>
            <consortium name="DOE Joint Genome Institute"/>
            <person name="Kuo A."/>
            <person name="Zuccaro A."/>
            <person name="Kohler A."/>
            <person name="Nagy L.G."/>
            <person name="Floudas D."/>
            <person name="Copeland A."/>
            <person name="Barry K.W."/>
            <person name="Cichocki N."/>
            <person name="Veneault-Fourrey C."/>
            <person name="LaButti K."/>
            <person name="Lindquist E.A."/>
            <person name="Lipzen A."/>
            <person name="Lundell T."/>
            <person name="Morin E."/>
            <person name="Murat C."/>
            <person name="Sun H."/>
            <person name="Tunlid A."/>
            <person name="Henrissat B."/>
            <person name="Grigoriev I.V."/>
            <person name="Hibbett D.S."/>
            <person name="Martin F."/>
            <person name="Nordberg H.P."/>
            <person name="Cantor M.N."/>
            <person name="Hua S.X."/>
        </authorList>
    </citation>
    <scope>NUCLEOTIDE SEQUENCE [LARGE SCALE GENOMIC DNA]</scope>
    <source>
        <strain evidence="1 2">MAFF 305830</strain>
    </source>
</reference>
<dbReference type="Proteomes" id="UP000054097">
    <property type="component" value="Unassembled WGS sequence"/>
</dbReference>
<dbReference type="HOGENOM" id="CLU_2607516_0_0_1"/>
<evidence type="ECO:0000313" key="1">
    <source>
        <dbReference type="EMBL" id="KIM22132.1"/>
    </source>
</evidence>
<gene>
    <name evidence="1" type="ORF">M408DRAFT_28942</name>
</gene>
<evidence type="ECO:0000313" key="2">
    <source>
        <dbReference type="Proteomes" id="UP000054097"/>
    </source>
</evidence>
<sequence>MLGDCIRTSSHYFAIMHGLQLEDMEKAPAYAHALATANRQHLEDICPSQWEILVSSHALIPPSSPCLKRIPFDIANNQD</sequence>
<dbReference type="EMBL" id="KN824362">
    <property type="protein sequence ID" value="KIM22132.1"/>
    <property type="molecule type" value="Genomic_DNA"/>
</dbReference>
<protein>
    <submittedName>
        <fullName evidence="1">Uncharacterized protein</fullName>
    </submittedName>
</protein>
<organism evidence="1 2">
    <name type="scientific">Serendipita vermifera MAFF 305830</name>
    <dbReference type="NCBI Taxonomy" id="933852"/>
    <lineage>
        <taxon>Eukaryota</taxon>
        <taxon>Fungi</taxon>
        <taxon>Dikarya</taxon>
        <taxon>Basidiomycota</taxon>
        <taxon>Agaricomycotina</taxon>
        <taxon>Agaricomycetes</taxon>
        <taxon>Sebacinales</taxon>
        <taxon>Serendipitaceae</taxon>
        <taxon>Serendipita</taxon>
    </lineage>
</organism>
<proteinExistence type="predicted"/>
<name>A0A0C2WXV4_SERVB</name>
<accession>A0A0C2WXV4</accession>